<dbReference type="EMBL" id="BMVN01000071">
    <property type="protein sequence ID" value="GHA69750.1"/>
    <property type="molecule type" value="Genomic_DNA"/>
</dbReference>
<keyword evidence="3" id="KW-1185">Reference proteome</keyword>
<keyword evidence="1" id="KW-1133">Transmembrane helix</keyword>
<proteinExistence type="predicted"/>
<evidence type="ECO:0000313" key="3">
    <source>
        <dbReference type="Proteomes" id="UP000653644"/>
    </source>
</evidence>
<keyword evidence="1" id="KW-0812">Transmembrane</keyword>
<accession>A0ABQ3DAE7</accession>
<name>A0ABQ3DAE7_9ACTN</name>
<evidence type="ECO:0000256" key="1">
    <source>
        <dbReference type="SAM" id="Phobius"/>
    </source>
</evidence>
<protein>
    <submittedName>
        <fullName evidence="2">Uncharacterized protein</fullName>
    </submittedName>
</protein>
<feature type="transmembrane region" description="Helical" evidence="1">
    <location>
        <begin position="140"/>
        <end position="161"/>
    </location>
</feature>
<gene>
    <name evidence="2" type="ORF">GCM10010345_86500</name>
</gene>
<reference evidence="3" key="1">
    <citation type="journal article" date="2019" name="Int. J. Syst. Evol. Microbiol.">
        <title>The Global Catalogue of Microorganisms (GCM) 10K type strain sequencing project: providing services to taxonomists for standard genome sequencing and annotation.</title>
        <authorList>
            <consortium name="The Broad Institute Genomics Platform"/>
            <consortium name="The Broad Institute Genome Sequencing Center for Infectious Disease"/>
            <person name="Wu L."/>
            <person name="Ma J."/>
        </authorList>
    </citation>
    <scope>NUCLEOTIDE SEQUENCE [LARGE SCALE GENOMIC DNA]</scope>
    <source>
        <strain evidence="3">JCM 4733</strain>
    </source>
</reference>
<comment type="caution">
    <text evidence="2">The sequence shown here is derived from an EMBL/GenBank/DDBJ whole genome shotgun (WGS) entry which is preliminary data.</text>
</comment>
<dbReference type="Proteomes" id="UP000653644">
    <property type="component" value="Unassembled WGS sequence"/>
</dbReference>
<keyword evidence="1" id="KW-0472">Membrane</keyword>
<sequence>METRAAKSTSASEALDFTSSTVTSLRNVSDSGVVTGVGVLPITAVVGDHLTGAPGGAWHHLTSKNAPTIFSDMGTFCVTRSSVSVKSTHSITTPERNGTTMFRRREPVPFAFLAEADRFRSNVTPPPRRRASFGEMAGRWLLGLTIVAGLIGALVLGMPALSTPSDTPAQQSQASQGH</sequence>
<organism evidence="2 3">
    <name type="scientific">Streptomyces canarius</name>
    <dbReference type="NCBI Taxonomy" id="285453"/>
    <lineage>
        <taxon>Bacteria</taxon>
        <taxon>Bacillati</taxon>
        <taxon>Actinomycetota</taxon>
        <taxon>Actinomycetes</taxon>
        <taxon>Kitasatosporales</taxon>
        <taxon>Streptomycetaceae</taxon>
        <taxon>Streptomyces</taxon>
    </lineage>
</organism>
<evidence type="ECO:0000313" key="2">
    <source>
        <dbReference type="EMBL" id="GHA69750.1"/>
    </source>
</evidence>